<feature type="region of interest" description="Disordered" evidence="1">
    <location>
        <begin position="35"/>
        <end position="62"/>
    </location>
</feature>
<evidence type="ECO:0000313" key="3">
    <source>
        <dbReference type="Proteomes" id="UP001218218"/>
    </source>
</evidence>
<evidence type="ECO:0000313" key="2">
    <source>
        <dbReference type="EMBL" id="KAJ7300348.1"/>
    </source>
</evidence>
<evidence type="ECO:0000256" key="1">
    <source>
        <dbReference type="SAM" id="MobiDB-lite"/>
    </source>
</evidence>
<name>A0AAD6YW38_9AGAR</name>
<dbReference type="EMBL" id="JARIHO010000184">
    <property type="protein sequence ID" value="KAJ7300348.1"/>
    <property type="molecule type" value="Genomic_DNA"/>
</dbReference>
<organism evidence="2 3">
    <name type="scientific">Mycena albidolilacea</name>
    <dbReference type="NCBI Taxonomy" id="1033008"/>
    <lineage>
        <taxon>Eukaryota</taxon>
        <taxon>Fungi</taxon>
        <taxon>Dikarya</taxon>
        <taxon>Basidiomycota</taxon>
        <taxon>Agaricomycotina</taxon>
        <taxon>Agaricomycetes</taxon>
        <taxon>Agaricomycetidae</taxon>
        <taxon>Agaricales</taxon>
        <taxon>Marasmiineae</taxon>
        <taxon>Mycenaceae</taxon>
        <taxon>Mycena</taxon>
    </lineage>
</organism>
<reference evidence="2" key="1">
    <citation type="submission" date="2023-03" db="EMBL/GenBank/DDBJ databases">
        <title>Massive genome expansion in bonnet fungi (Mycena s.s.) driven by repeated elements and novel gene families across ecological guilds.</title>
        <authorList>
            <consortium name="Lawrence Berkeley National Laboratory"/>
            <person name="Harder C.B."/>
            <person name="Miyauchi S."/>
            <person name="Viragh M."/>
            <person name="Kuo A."/>
            <person name="Thoen E."/>
            <person name="Andreopoulos B."/>
            <person name="Lu D."/>
            <person name="Skrede I."/>
            <person name="Drula E."/>
            <person name="Henrissat B."/>
            <person name="Morin E."/>
            <person name="Kohler A."/>
            <person name="Barry K."/>
            <person name="LaButti K."/>
            <person name="Morin E."/>
            <person name="Salamov A."/>
            <person name="Lipzen A."/>
            <person name="Mereny Z."/>
            <person name="Hegedus B."/>
            <person name="Baldrian P."/>
            <person name="Stursova M."/>
            <person name="Weitz H."/>
            <person name="Taylor A."/>
            <person name="Grigoriev I.V."/>
            <person name="Nagy L.G."/>
            <person name="Martin F."/>
            <person name="Kauserud H."/>
        </authorList>
    </citation>
    <scope>NUCLEOTIDE SEQUENCE</scope>
    <source>
        <strain evidence="2">CBHHK002</strain>
    </source>
</reference>
<comment type="caution">
    <text evidence="2">The sequence shown here is derived from an EMBL/GenBank/DDBJ whole genome shotgun (WGS) entry which is preliminary data.</text>
</comment>
<accession>A0AAD6YW38</accession>
<protein>
    <submittedName>
        <fullName evidence="2">Uncharacterized protein</fullName>
    </submittedName>
</protein>
<gene>
    <name evidence="2" type="ORF">DFH08DRAFT_828542</name>
</gene>
<feature type="compositionally biased region" description="Basic and acidic residues" evidence="1">
    <location>
        <begin position="39"/>
        <end position="55"/>
    </location>
</feature>
<dbReference type="Proteomes" id="UP001218218">
    <property type="component" value="Unassembled WGS sequence"/>
</dbReference>
<keyword evidence="3" id="KW-1185">Reference proteome</keyword>
<proteinExistence type="predicted"/>
<dbReference type="AlphaFoldDB" id="A0AAD6YW38"/>
<sequence>MSIGQCSEVWMTLGARHRDPKSKKVERTVYLAAQNPVHWKTEENKHSEGNPDKEGASLNQKQDSEAHIYNTLWVQNPVHWKIEENKHSEGNYNREVDSSQGSDEATEAIELEDLMPKAKTQSKNKTNFSRLEPNMVEMGRLQMLKWGALKPLPKGSHITASWILYWS</sequence>